<keyword evidence="5" id="KW-1185">Reference proteome</keyword>
<comment type="caution">
    <text evidence="4">The sequence shown here is derived from an EMBL/GenBank/DDBJ whole genome shotgun (WGS) entry which is preliminary data.</text>
</comment>
<evidence type="ECO:0000313" key="4">
    <source>
        <dbReference type="EMBL" id="KAB1077501.1"/>
    </source>
</evidence>
<evidence type="ECO:0000256" key="3">
    <source>
        <dbReference type="SAM" id="MobiDB-lite"/>
    </source>
</evidence>
<proteinExistence type="predicted"/>
<gene>
    <name evidence="4" type="ORF">F6X53_18470</name>
</gene>
<dbReference type="PANTHER" id="PTHR43648:SF1">
    <property type="entry name" value="ELECTRON TRANSFER FLAVOPROTEIN BETA SUBUNIT LYSINE METHYLTRANSFERASE"/>
    <property type="match status" value="1"/>
</dbReference>
<dbReference type="InterPro" id="IPR029063">
    <property type="entry name" value="SAM-dependent_MTases_sf"/>
</dbReference>
<feature type="region of interest" description="Disordered" evidence="3">
    <location>
        <begin position="1"/>
        <end position="22"/>
    </location>
</feature>
<evidence type="ECO:0000256" key="1">
    <source>
        <dbReference type="ARBA" id="ARBA00022603"/>
    </source>
</evidence>
<accession>A0A6L3SXX6</accession>
<reference evidence="4 5" key="1">
    <citation type="submission" date="2019-09" db="EMBL/GenBank/DDBJ databases">
        <title>YIM 48816 draft genome.</title>
        <authorList>
            <person name="Jiang L."/>
        </authorList>
    </citation>
    <scope>NUCLEOTIDE SEQUENCE [LARGE SCALE GENOMIC DNA]</scope>
    <source>
        <strain evidence="4 5">YIM 48816</strain>
    </source>
</reference>
<name>A0A6L3SXX6_9HYPH</name>
<dbReference type="RefSeq" id="WP_151001667.1">
    <property type="nucleotide sequence ID" value="NZ_BPQY01000648.1"/>
</dbReference>
<dbReference type="SUPFAM" id="SSF53335">
    <property type="entry name" value="S-adenosyl-L-methionine-dependent methyltransferases"/>
    <property type="match status" value="1"/>
</dbReference>
<dbReference type="AlphaFoldDB" id="A0A6L3SXX6"/>
<protein>
    <submittedName>
        <fullName evidence="4">Methyltransferase</fullName>
    </submittedName>
</protein>
<evidence type="ECO:0000256" key="2">
    <source>
        <dbReference type="ARBA" id="ARBA00022679"/>
    </source>
</evidence>
<dbReference type="Proteomes" id="UP000474159">
    <property type="component" value="Unassembled WGS sequence"/>
</dbReference>
<dbReference type="Pfam" id="PF06325">
    <property type="entry name" value="PrmA"/>
    <property type="match status" value="1"/>
</dbReference>
<dbReference type="Gene3D" id="3.40.50.150">
    <property type="entry name" value="Vaccinia Virus protein VP39"/>
    <property type="match status" value="1"/>
</dbReference>
<evidence type="ECO:0000313" key="5">
    <source>
        <dbReference type="Proteomes" id="UP000474159"/>
    </source>
</evidence>
<dbReference type="PANTHER" id="PTHR43648">
    <property type="entry name" value="ELECTRON TRANSFER FLAVOPROTEIN BETA SUBUNIT LYSINE METHYLTRANSFERASE"/>
    <property type="match status" value="1"/>
</dbReference>
<dbReference type="GO" id="GO:0016279">
    <property type="term" value="F:protein-lysine N-methyltransferase activity"/>
    <property type="evidence" value="ECO:0007669"/>
    <property type="project" value="TreeGrafter"/>
</dbReference>
<sequence>MTGPRQDSQGGNGPTARTTPHRITPAEALAFIRAETRLRPVPHAPEIVLHLADEATALWQRTEEELQEIGLPPPFWAFAWAGGQALARYLLDNPGLVAGRRVLDFASGSGLVAIAAARVGATHVLASDLDPFAIASIGLNAAANGVADRIEAAEADLIGSAPEADLVLAADIFYEQDLAGRVSDWLGDLHAGGATVLLGDPGRAYLPKDRLDSLATYAVPVTRALEDAEIKRTSVWRFR</sequence>
<dbReference type="InterPro" id="IPR050078">
    <property type="entry name" value="Ribosomal_L11_MeTrfase_PrmA"/>
</dbReference>
<dbReference type="OrthoDB" id="9794615at2"/>
<keyword evidence="1 4" id="KW-0489">Methyltransferase</keyword>
<dbReference type="EMBL" id="VZZK01000020">
    <property type="protein sequence ID" value="KAB1077501.1"/>
    <property type="molecule type" value="Genomic_DNA"/>
</dbReference>
<organism evidence="4 5">
    <name type="scientific">Methylobacterium soli</name>
    <dbReference type="NCBI Taxonomy" id="553447"/>
    <lineage>
        <taxon>Bacteria</taxon>
        <taxon>Pseudomonadati</taxon>
        <taxon>Pseudomonadota</taxon>
        <taxon>Alphaproteobacteria</taxon>
        <taxon>Hyphomicrobiales</taxon>
        <taxon>Methylobacteriaceae</taxon>
        <taxon>Methylobacterium</taxon>
    </lineage>
</organism>
<keyword evidence="2 4" id="KW-0808">Transferase</keyword>
<dbReference type="CDD" id="cd02440">
    <property type="entry name" value="AdoMet_MTases"/>
    <property type="match status" value="1"/>
</dbReference>
<dbReference type="GO" id="GO:0032259">
    <property type="term" value="P:methylation"/>
    <property type="evidence" value="ECO:0007669"/>
    <property type="project" value="UniProtKB-KW"/>
</dbReference>